<name>A0ACC3NJP1_9PEZI</name>
<evidence type="ECO:0000313" key="1">
    <source>
        <dbReference type="EMBL" id="KAK3717849.1"/>
    </source>
</evidence>
<proteinExistence type="predicted"/>
<accession>A0ACC3NJP1</accession>
<keyword evidence="2" id="KW-1185">Reference proteome</keyword>
<organism evidence="1 2">
    <name type="scientific">Vermiconidia calcicola</name>
    <dbReference type="NCBI Taxonomy" id="1690605"/>
    <lineage>
        <taxon>Eukaryota</taxon>
        <taxon>Fungi</taxon>
        <taxon>Dikarya</taxon>
        <taxon>Ascomycota</taxon>
        <taxon>Pezizomycotina</taxon>
        <taxon>Dothideomycetes</taxon>
        <taxon>Dothideomycetidae</taxon>
        <taxon>Mycosphaerellales</taxon>
        <taxon>Extremaceae</taxon>
        <taxon>Vermiconidia</taxon>
    </lineage>
</organism>
<dbReference type="Proteomes" id="UP001281147">
    <property type="component" value="Unassembled WGS sequence"/>
</dbReference>
<sequence length="572" mass="63755">MDTGAAHHVHLLRSENSFTLEDQARVFNTIFAAELREAGYSNGIPPNNLRDEYTARFKKGKSTMWHDVCKTDLTDKENRERAALQERIEATAGELGLGISQAEVPPKRKRKAVDVVEDDQDHSDNAIPASRAPKDPYAGGNWSVNEEYAAMHPDQTFYKLPNGRFVLADPQPTKAVRKLKTKANSTDTTSTLEAQRDTETDAKILGSDLKARMTTGFAKGKLHEATNTLVGDHGPIAVSADTPAPTNTVKLLDMADVPADASTNHFDDADQSSQQPGSTNDTDLSSQRPDGELTDGTAESPAAVHQADWRTTFDYEKYYTRHPITDKTGFEILQDLEKTINDSLGGVEVDEDEDDSEPPPDLTERAQREYEDYRNTVFQQSGTHVTRTPMGPLLEMIHHSAKTTRWDEHNIPHSTSEAFIAHEDNMYSLGGKVYRAGIDGKEQDVIICNVDHCYGCKLGDWSGKRVLAAASETEGLPFLHASDFYAVHNKGFYFHPSTRPYTGEYSKRMWKTELAFYDGKQRDIMACEAGVCKMCPNSEVQSRKAERHKPGGDLYEAKMKQEREKMALGETQ</sequence>
<dbReference type="EMBL" id="JAUTXU010000035">
    <property type="protein sequence ID" value="KAK3717849.1"/>
    <property type="molecule type" value="Genomic_DNA"/>
</dbReference>
<evidence type="ECO:0000313" key="2">
    <source>
        <dbReference type="Proteomes" id="UP001281147"/>
    </source>
</evidence>
<reference evidence="1" key="1">
    <citation type="submission" date="2023-07" db="EMBL/GenBank/DDBJ databases">
        <title>Black Yeasts Isolated from many extreme environments.</title>
        <authorList>
            <person name="Coleine C."/>
            <person name="Stajich J.E."/>
            <person name="Selbmann L."/>
        </authorList>
    </citation>
    <scope>NUCLEOTIDE SEQUENCE</scope>
    <source>
        <strain evidence="1">CCFEE 5714</strain>
    </source>
</reference>
<protein>
    <submittedName>
        <fullName evidence="1">Uncharacterized protein</fullName>
    </submittedName>
</protein>
<gene>
    <name evidence="1" type="ORF">LTR37_005621</name>
</gene>
<comment type="caution">
    <text evidence="1">The sequence shown here is derived from an EMBL/GenBank/DDBJ whole genome shotgun (WGS) entry which is preliminary data.</text>
</comment>